<proteinExistence type="predicted"/>
<dbReference type="EMBL" id="GIFC01010387">
    <property type="protein sequence ID" value="MXU92470.1"/>
    <property type="molecule type" value="Transcribed_RNA"/>
</dbReference>
<protein>
    <submittedName>
        <fullName evidence="1">Uncharacterized protein</fullName>
    </submittedName>
</protein>
<accession>A0A6B0URQ3</accession>
<dbReference type="PROSITE" id="PS51257">
    <property type="entry name" value="PROKAR_LIPOPROTEIN"/>
    <property type="match status" value="1"/>
</dbReference>
<organism evidence="1">
    <name type="scientific">Ixodes ricinus</name>
    <name type="common">Common tick</name>
    <name type="synonym">Acarus ricinus</name>
    <dbReference type="NCBI Taxonomy" id="34613"/>
    <lineage>
        <taxon>Eukaryota</taxon>
        <taxon>Metazoa</taxon>
        <taxon>Ecdysozoa</taxon>
        <taxon>Arthropoda</taxon>
        <taxon>Chelicerata</taxon>
        <taxon>Arachnida</taxon>
        <taxon>Acari</taxon>
        <taxon>Parasitiformes</taxon>
        <taxon>Ixodida</taxon>
        <taxon>Ixodoidea</taxon>
        <taxon>Ixodidae</taxon>
        <taxon>Ixodinae</taxon>
        <taxon>Ixodes</taxon>
    </lineage>
</organism>
<name>A0A6B0URQ3_IXORI</name>
<sequence length="133" mass="14404">MHRGSVGSALSVSSCRAVTCAIMRSTLPRSLQTLSKTSVRASSSSSKGVSRPLASWHVIRYEVCIDITALVHFMYGYTPLPRQCICLCNSLSRGSTLDRGSLRTVLRTRDSSVRWSTLLSSRGSLLCSPCSSS</sequence>
<reference evidence="1" key="1">
    <citation type="submission" date="2019-12" db="EMBL/GenBank/DDBJ databases">
        <title>An insight into the sialome of adult female Ixodes ricinus ticks feeding for 6 days.</title>
        <authorList>
            <person name="Perner J."/>
            <person name="Ribeiro J.M.C."/>
        </authorList>
    </citation>
    <scope>NUCLEOTIDE SEQUENCE</scope>
    <source>
        <strain evidence="1">Semi-engorged</strain>
        <tissue evidence="1">Salivary glands</tissue>
    </source>
</reference>
<dbReference type="AlphaFoldDB" id="A0A6B0URQ3"/>
<evidence type="ECO:0000313" key="1">
    <source>
        <dbReference type="EMBL" id="MXU92470.1"/>
    </source>
</evidence>